<protein>
    <submittedName>
        <fullName evidence="4">DUF4142 domain-containing protein</fullName>
    </submittedName>
</protein>
<feature type="compositionally biased region" description="Low complexity" evidence="1">
    <location>
        <begin position="38"/>
        <end position="53"/>
    </location>
</feature>
<dbReference type="Proteomes" id="UP000500826">
    <property type="component" value="Chromosome"/>
</dbReference>
<feature type="chain" id="PRO_5045304467" evidence="2">
    <location>
        <begin position="22"/>
        <end position="234"/>
    </location>
</feature>
<accession>A0ABX6P4X2</accession>
<feature type="signal peptide" evidence="2">
    <location>
        <begin position="1"/>
        <end position="21"/>
    </location>
</feature>
<evidence type="ECO:0000313" key="5">
    <source>
        <dbReference type="Proteomes" id="UP000500826"/>
    </source>
</evidence>
<evidence type="ECO:0000256" key="1">
    <source>
        <dbReference type="SAM" id="MobiDB-lite"/>
    </source>
</evidence>
<dbReference type="PANTHER" id="PTHR38593:SF1">
    <property type="entry name" value="BLR2558 PROTEIN"/>
    <property type="match status" value="1"/>
</dbReference>
<name>A0ABX6P4X2_9BURK</name>
<dbReference type="InterPro" id="IPR025419">
    <property type="entry name" value="DUF4142"/>
</dbReference>
<dbReference type="PANTHER" id="PTHR38593">
    <property type="entry name" value="BLR2558 PROTEIN"/>
    <property type="match status" value="1"/>
</dbReference>
<feature type="compositionally biased region" description="Low complexity" evidence="1">
    <location>
        <begin position="212"/>
        <end position="234"/>
    </location>
</feature>
<dbReference type="Pfam" id="PF13628">
    <property type="entry name" value="DUF4142"/>
    <property type="match status" value="1"/>
</dbReference>
<feature type="region of interest" description="Disordered" evidence="1">
    <location>
        <begin position="207"/>
        <end position="234"/>
    </location>
</feature>
<proteinExistence type="predicted"/>
<organism evidence="4 5">
    <name type="scientific">Ramlibacter terrae</name>
    <dbReference type="NCBI Taxonomy" id="2732511"/>
    <lineage>
        <taxon>Bacteria</taxon>
        <taxon>Pseudomonadati</taxon>
        <taxon>Pseudomonadota</taxon>
        <taxon>Betaproteobacteria</taxon>
        <taxon>Burkholderiales</taxon>
        <taxon>Comamonadaceae</taxon>
        <taxon>Ramlibacter</taxon>
    </lineage>
</organism>
<evidence type="ECO:0000256" key="2">
    <source>
        <dbReference type="SAM" id="SignalP"/>
    </source>
</evidence>
<dbReference type="InterPro" id="IPR012347">
    <property type="entry name" value="Ferritin-like"/>
</dbReference>
<gene>
    <name evidence="4" type="ORF">HK414_09300</name>
</gene>
<feature type="region of interest" description="Disordered" evidence="1">
    <location>
        <begin position="23"/>
        <end position="73"/>
    </location>
</feature>
<feature type="domain" description="DUF4142" evidence="3">
    <location>
        <begin position="74"/>
        <end position="209"/>
    </location>
</feature>
<keyword evidence="2" id="KW-0732">Signal</keyword>
<dbReference type="Gene3D" id="1.20.1260.10">
    <property type="match status" value="1"/>
</dbReference>
<evidence type="ECO:0000313" key="4">
    <source>
        <dbReference type="EMBL" id="QJW84046.1"/>
    </source>
</evidence>
<sequence>MKTTTLISALALAFAVGAAQAQSTGGAVGGGTGGPGSTGSTSSTTGGQSAPAAQPGTGTRNTPTKQDDKVSRGDRKFIEEAAGSGMFEVQVSQLAASKATDAQVKSYASMLVDHHTAANNELVKIANAKGVELPAAPKRSLRKDIEKLGKKSGAEFDRDYVREVGIKAHQKDIKLFQKASQDLKDPELKAFAAKTLPVLQDHLAQAQKLPRAGKSSAAAGGSRGVVHSSAHNKS</sequence>
<reference evidence="4 5" key="2">
    <citation type="submission" date="2020-05" db="EMBL/GenBank/DDBJ databases">
        <authorList>
            <person name="Khan S.A."/>
            <person name="Jeon C.O."/>
            <person name="Chun B.H."/>
        </authorList>
    </citation>
    <scope>NUCLEOTIDE SEQUENCE [LARGE SCALE GENOMIC DNA]</scope>
    <source>
        <strain evidence="4 5">H242</strain>
    </source>
</reference>
<feature type="compositionally biased region" description="Gly residues" evidence="1">
    <location>
        <begin position="26"/>
        <end position="37"/>
    </location>
</feature>
<dbReference type="EMBL" id="CP053418">
    <property type="protein sequence ID" value="QJW84046.1"/>
    <property type="molecule type" value="Genomic_DNA"/>
</dbReference>
<evidence type="ECO:0000259" key="3">
    <source>
        <dbReference type="Pfam" id="PF13628"/>
    </source>
</evidence>
<reference evidence="4 5" key="1">
    <citation type="submission" date="2020-05" db="EMBL/GenBank/DDBJ databases">
        <title>Ramlibacter rhizophilus sp. nov., isolated from rhizosphere soil of national flower Mugunghwa from South Korea.</title>
        <authorList>
            <person name="Zheng-Fei Y."/>
            <person name="Huan T."/>
        </authorList>
    </citation>
    <scope>NUCLEOTIDE SEQUENCE [LARGE SCALE GENOMIC DNA]</scope>
    <source>
        <strain evidence="4 5">H242</strain>
    </source>
</reference>
<keyword evidence="5" id="KW-1185">Reference proteome</keyword>